<keyword evidence="2" id="KW-1185">Reference proteome</keyword>
<organism evidence="1 2">
    <name type="scientific">Flavobacterium limi</name>
    <dbReference type="NCBI Taxonomy" id="2045105"/>
    <lineage>
        <taxon>Bacteria</taxon>
        <taxon>Pseudomonadati</taxon>
        <taxon>Bacteroidota</taxon>
        <taxon>Flavobacteriia</taxon>
        <taxon>Flavobacteriales</taxon>
        <taxon>Flavobacteriaceae</taxon>
        <taxon>Flavobacterium</taxon>
    </lineage>
</organism>
<sequence>MTAIHPKIKKPKRLAYFLKRFDCKKFFIWSKMAVMEMSYTYIKDKVKINVLLMF</sequence>
<dbReference type="Proteomes" id="UP000655016">
    <property type="component" value="Unassembled WGS sequence"/>
</dbReference>
<dbReference type="EMBL" id="BMKP01000001">
    <property type="protein sequence ID" value="GGF00257.1"/>
    <property type="molecule type" value="Genomic_DNA"/>
</dbReference>
<gene>
    <name evidence="1" type="ORF">GCM10011518_07070</name>
</gene>
<evidence type="ECO:0000313" key="2">
    <source>
        <dbReference type="Proteomes" id="UP000655016"/>
    </source>
</evidence>
<comment type="caution">
    <text evidence="1">The sequence shown here is derived from an EMBL/GenBank/DDBJ whole genome shotgun (WGS) entry which is preliminary data.</text>
</comment>
<reference evidence="2" key="1">
    <citation type="journal article" date="2019" name="Int. J. Syst. Evol. Microbiol.">
        <title>The Global Catalogue of Microorganisms (GCM) 10K type strain sequencing project: providing services to taxonomists for standard genome sequencing and annotation.</title>
        <authorList>
            <consortium name="The Broad Institute Genomics Platform"/>
            <consortium name="The Broad Institute Genome Sequencing Center for Infectious Disease"/>
            <person name="Wu L."/>
            <person name="Ma J."/>
        </authorList>
    </citation>
    <scope>NUCLEOTIDE SEQUENCE [LARGE SCALE GENOMIC DNA]</scope>
    <source>
        <strain evidence="2">CGMCC 1.16060</strain>
    </source>
</reference>
<proteinExistence type="predicted"/>
<evidence type="ECO:0000313" key="1">
    <source>
        <dbReference type="EMBL" id="GGF00257.1"/>
    </source>
</evidence>
<accession>A0ABQ1TRD2</accession>
<protein>
    <submittedName>
        <fullName evidence="1">Uncharacterized protein</fullName>
    </submittedName>
</protein>
<name>A0ABQ1TRD2_9FLAO</name>